<organism evidence="2 3">
    <name type="scientific">Metarhizium humberi</name>
    <dbReference type="NCBI Taxonomy" id="2596975"/>
    <lineage>
        <taxon>Eukaryota</taxon>
        <taxon>Fungi</taxon>
        <taxon>Dikarya</taxon>
        <taxon>Ascomycota</taxon>
        <taxon>Pezizomycotina</taxon>
        <taxon>Sordariomycetes</taxon>
        <taxon>Hypocreomycetidae</taxon>
        <taxon>Hypocreales</taxon>
        <taxon>Clavicipitaceae</taxon>
        <taxon>Metarhizium</taxon>
    </lineage>
</organism>
<evidence type="ECO:0008006" key="4">
    <source>
        <dbReference type="Google" id="ProtNLM"/>
    </source>
</evidence>
<dbReference type="Proteomes" id="UP000764110">
    <property type="component" value="Unassembled WGS sequence"/>
</dbReference>
<dbReference type="EMBL" id="JACEFI010000047">
    <property type="protein sequence ID" value="KAH0591787.1"/>
    <property type="molecule type" value="Genomic_DNA"/>
</dbReference>
<name>A0A9P8M199_9HYPO</name>
<feature type="chain" id="PRO_5040333844" description="Phosphoglycerate mutase family protein" evidence="1">
    <location>
        <begin position="17"/>
        <end position="200"/>
    </location>
</feature>
<comment type="caution">
    <text evidence="2">The sequence shown here is derived from an EMBL/GenBank/DDBJ whole genome shotgun (WGS) entry which is preliminary data.</text>
</comment>
<sequence>MKIAYMLTLIAGVVAAEPMVFLIRHGEKPADDDEPGLSIKGQQRAQCLRNVFGAGSNYHVGHIMAQAYKPGMHKPAAQPWRMYTAWLAVLTGNARAHLDGSRKRPFDTVSPLAQDLGLEVDTSCDRNDSKCVKKVVKNYKGAGNILICWEHKALRDIAEALGADDVKDYPKKRFDEIWIDPYPYSEITDIVSENCPGLDN</sequence>
<gene>
    <name evidence="2" type="ORF">MHUMG1_10486</name>
</gene>
<accession>A0A9P8M199</accession>
<feature type="signal peptide" evidence="1">
    <location>
        <begin position="1"/>
        <end position="16"/>
    </location>
</feature>
<evidence type="ECO:0000313" key="2">
    <source>
        <dbReference type="EMBL" id="KAH0591787.1"/>
    </source>
</evidence>
<evidence type="ECO:0000313" key="3">
    <source>
        <dbReference type="Proteomes" id="UP000764110"/>
    </source>
</evidence>
<reference evidence="2 3" key="1">
    <citation type="submission" date="2020-07" db="EMBL/GenBank/DDBJ databases">
        <title>Metarhizium humberi genome.</title>
        <authorList>
            <person name="Lysoe E."/>
        </authorList>
    </citation>
    <scope>NUCLEOTIDE SEQUENCE [LARGE SCALE GENOMIC DNA]</scope>
    <source>
        <strain evidence="2 3">ESALQ1638</strain>
    </source>
</reference>
<evidence type="ECO:0000256" key="1">
    <source>
        <dbReference type="SAM" id="SignalP"/>
    </source>
</evidence>
<proteinExistence type="predicted"/>
<protein>
    <recommendedName>
        <fullName evidence="4">Phosphoglycerate mutase family protein</fullName>
    </recommendedName>
</protein>
<keyword evidence="1" id="KW-0732">Signal</keyword>
<dbReference type="AlphaFoldDB" id="A0A9P8M199"/>
<keyword evidence="3" id="KW-1185">Reference proteome</keyword>